<sequence length="1034" mass="117394">MNELYISQECVMNSLNFLRDKPLDNWIEYFLNPRKLLDLLAADDRDVKAIAQLACQFIEQAKAVDKELDLFKDGMFDEDSVTYSRCKAARLWLCALSCLASMDWGLNIIKESFTPLIIKALFNRLVFFCFPARNIGVNDDVSTVIFDHSEDIASLLDTPERIFTAWFYSVWIMSISVRFQETVAKPTVSNPGNQPDANLALAEQIRACIAEHQQKSEDAAALLEEILKMDSIKELSVPAKDCFMDEIVKDCDRLPEIVNPVETVAALPRPNFQATFSKIKAPDWKLLTRYHLICYNFASNKLSKAKDELRQFLSDWPRRMRGFGTSKTVAGRITVIEAEVIGGYCEALQLPCTRGISSSLQEEETIVLYPPAVPDNAWIEKIRDSNFSMSRRAECDRIGAASWSRNFMAENLAHRVSKGLFITMDERQAICSSSSALIQLVQALVHVASDKRRSEEERVRVKMAAHLLASMDPRIADELAKANESNDGLLMNQKNKYISCEPQEPISDVAAFKELLNGGPIYWKVLLSYDTNEIKSFLGQLGTKFALPYRFQVPNMIGEAVLPAFVNKSGYDYIALLLGKLEHLAKIGDIKQWTSFGNECVKELGVIGRNQDVQMRFACDVVRVQLDKWHRLFPVVPTSAAVFVHVTQELQSTVQSLVQASLTMPSSSIDTVGSMMLQMVAFFINTTEWQFILKISSKLKSPFLDVAKVLAAYMTSDPAMKKKVADGAWWQIMHATFEDPTTKRRNDGSSVRDQTRLLISRGQFLALLRLIKEPLSIAFLISFVGKIFNYALMMQHSRSEENARIFIQHSELWQSIFEGSNAPVNFRYVSECLEVILHNSTLVNPINAFWLRSFADYRYAREQFEDALILYMETCVACSDSLIKPFPDNVVDDVMWYKVQRCLRASGSETLAALVCQLMRDPQEHYVLTAKALLESQSDIPDGSSAFFPFISDMNLLEFMHDAYEKLGLTRRSQLLLQAISMPQMNAANVIQNERHLRNRGLVRVLCSQVYEGRKYLHYWGSILLRVSRPHSSK</sequence>
<dbReference type="PANTHER" id="PTHR13350:SF1">
    <property type="entry name" value="INTEGRATOR COMPLEX SUBUNIT 8"/>
    <property type="match status" value="1"/>
</dbReference>
<dbReference type="Pfam" id="PF25756">
    <property type="entry name" value="TPR_INTS8"/>
    <property type="match status" value="1"/>
</dbReference>
<evidence type="ECO:0000256" key="4">
    <source>
        <dbReference type="ARBA" id="ARBA00022454"/>
    </source>
</evidence>
<evidence type="ECO:0000313" key="7">
    <source>
        <dbReference type="Proteomes" id="UP000887569"/>
    </source>
</evidence>
<keyword evidence="7" id="KW-1185">Reference proteome</keyword>
<evidence type="ECO:0000256" key="3">
    <source>
        <dbReference type="ARBA" id="ARBA00007147"/>
    </source>
</evidence>
<evidence type="ECO:0000313" key="8">
    <source>
        <dbReference type="WBParaSite" id="PgR004_g096_t01"/>
    </source>
</evidence>
<comment type="similarity">
    <text evidence="3">Belongs to the Integrator subunit 8 family.</text>
</comment>
<keyword evidence="4" id="KW-0158">Chromosome</keyword>
<dbReference type="InterPro" id="IPR057980">
    <property type="entry name" value="TPR_INTS8"/>
</dbReference>
<evidence type="ECO:0000256" key="2">
    <source>
        <dbReference type="ARBA" id="ARBA00004286"/>
    </source>
</evidence>
<keyword evidence="5" id="KW-0539">Nucleus</keyword>
<dbReference type="GO" id="GO:0034472">
    <property type="term" value="P:snRNA 3'-end processing"/>
    <property type="evidence" value="ECO:0007669"/>
    <property type="project" value="InterPro"/>
</dbReference>
<feature type="domain" description="INTS8 TPR repeats" evidence="6">
    <location>
        <begin position="516"/>
        <end position="1009"/>
    </location>
</feature>
<dbReference type="PANTHER" id="PTHR13350">
    <property type="entry name" value="INTEGRATOR COMPLEX SUBUNIT 8"/>
    <property type="match status" value="1"/>
</dbReference>
<dbReference type="WBParaSite" id="PgR004_g096_t01">
    <property type="protein sequence ID" value="PgR004_g096_t01"/>
    <property type="gene ID" value="PgR004_g096"/>
</dbReference>
<proteinExistence type="inferred from homology"/>
<evidence type="ECO:0000256" key="5">
    <source>
        <dbReference type="ARBA" id="ARBA00023242"/>
    </source>
</evidence>
<dbReference type="GO" id="GO:0032039">
    <property type="term" value="C:integrator complex"/>
    <property type="evidence" value="ECO:0007669"/>
    <property type="project" value="TreeGrafter"/>
</dbReference>
<accession>A0A915AB35</accession>
<organism evidence="7 8">
    <name type="scientific">Parascaris univalens</name>
    <name type="common">Nematode worm</name>
    <dbReference type="NCBI Taxonomy" id="6257"/>
    <lineage>
        <taxon>Eukaryota</taxon>
        <taxon>Metazoa</taxon>
        <taxon>Ecdysozoa</taxon>
        <taxon>Nematoda</taxon>
        <taxon>Chromadorea</taxon>
        <taxon>Rhabditida</taxon>
        <taxon>Spirurina</taxon>
        <taxon>Ascaridomorpha</taxon>
        <taxon>Ascaridoidea</taxon>
        <taxon>Ascarididae</taxon>
        <taxon>Parascaris</taxon>
    </lineage>
</organism>
<dbReference type="InterPro" id="IPR038751">
    <property type="entry name" value="INTS8"/>
</dbReference>
<reference evidence="8" key="1">
    <citation type="submission" date="2022-11" db="UniProtKB">
        <authorList>
            <consortium name="WormBaseParasite"/>
        </authorList>
    </citation>
    <scope>IDENTIFICATION</scope>
</reference>
<comment type="subcellular location">
    <subcellularLocation>
        <location evidence="2">Chromosome</location>
    </subcellularLocation>
    <subcellularLocation>
        <location evidence="1">Nucleus</location>
    </subcellularLocation>
</comment>
<protein>
    <submittedName>
        <fullName evidence="8">Integrator complex subunit 8</fullName>
    </submittedName>
</protein>
<evidence type="ECO:0000259" key="6">
    <source>
        <dbReference type="Pfam" id="PF25756"/>
    </source>
</evidence>
<dbReference type="Proteomes" id="UP000887569">
    <property type="component" value="Unplaced"/>
</dbReference>
<name>A0A915AB35_PARUN</name>
<dbReference type="AlphaFoldDB" id="A0A915AB35"/>
<dbReference type="GO" id="GO:0005694">
    <property type="term" value="C:chromosome"/>
    <property type="evidence" value="ECO:0007669"/>
    <property type="project" value="UniProtKB-SubCell"/>
</dbReference>
<evidence type="ECO:0000256" key="1">
    <source>
        <dbReference type="ARBA" id="ARBA00004123"/>
    </source>
</evidence>